<feature type="domain" description="Roadblock/LAMTOR2" evidence="2">
    <location>
        <begin position="47"/>
        <end position="134"/>
    </location>
</feature>
<accession>A0ABQ2IDL3</accession>
<sequence length="162" mass="16830">MAEFSLHAAPAPEALPLRRRGSTLPDTTSSTVRPAEGVNAKTMTEALREIHDDIDSVSINGVLVATRDGLVLCGVTRGVEDDGVAAMAAAAAGLATQFTSQAGVGSPRAVFFEGDSGQVGVFGVDDDTLLVVLGERDTTMGMFNVVAKQTLAMLQQAVAKRR</sequence>
<evidence type="ECO:0000313" key="3">
    <source>
        <dbReference type="EMBL" id="GGN08033.1"/>
    </source>
</evidence>
<dbReference type="InterPro" id="IPR004942">
    <property type="entry name" value="Roadblock/LAMTOR2_dom"/>
</dbReference>
<dbReference type="Pfam" id="PF03259">
    <property type="entry name" value="Robl_LC7"/>
    <property type="match status" value="1"/>
</dbReference>
<proteinExistence type="predicted"/>
<dbReference type="Gene3D" id="3.30.450.30">
    <property type="entry name" value="Dynein light chain 2a, cytoplasmic"/>
    <property type="match status" value="1"/>
</dbReference>
<dbReference type="Proteomes" id="UP000597656">
    <property type="component" value="Unassembled WGS sequence"/>
</dbReference>
<feature type="compositionally biased region" description="Low complexity" evidence="1">
    <location>
        <begin position="1"/>
        <end position="15"/>
    </location>
</feature>
<feature type="region of interest" description="Disordered" evidence="1">
    <location>
        <begin position="1"/>
        <end position="33"/>
    </location>
</feature>
<reference evidence="4" key="1">
    <citation type="journal article" date="2019" name="Int. J. Syst. Evol. Microbiol.">
        <title>The Global Catalogue of Microorganisms (GCM) 10K type strain sequencing project: providing services to taxonomists for standard genome sequencing and annotation.</title>
        <authorList>
            <consortium name="The Broad Institute Genomics Platform"/>
            <consortium name="The Broad Institute Genome Sequencing Center for Infectious Disease"/>
            <person name="Wu L."/>
            <person name="Ma J."/>
        </authorList>
    </citation>
    <scope>NUCLEOTIDE SEQUENCE [LARGE SCALE GENOMIC DNA]</scope>
    <source>
        <strain evidence="4">CGMCC 4.7319</strain>
    </source>
</reference>
<evidence type="ECO:0000256" key="1">
    <source>
        <dbReference type="SAM" id="MobiDB-lite"/>
    </source>
</evidence>
<comment type="caution">
    <text evidence="3">The sequence shown here is derived from an EMBL/GenBank/DDBJ whole genome shotgun (WGS) entry which is preliminary data.</text>
</comment>
<dbReference type="EMBL" id="BMNC01000008">
    <property type="protein sequence ID" value="GGN08033.1"/>
    <property type="molecule type" value="Genomic_DNA"/>
</dbReference>
<name>A0ABQ2IDL3_9PSEU</name>
<dbReference type="SMART" id="SM00960">
    <property type="entry name" value="Robl_LC7"/>
    <property type="match status" value="1"/>
</dbReference>
<evidence type="ECO:0000313" key="4">
    <source>
        <dbReference type="Proteomes" id="UP000597656"/>
    </source>
</evidence>
<dbReference type="SUPFAM" id="SSF103196">
    <property type="entry name" value="Roadblock/LC7 domain"/>
    <property type="match status" value="1"/>
</dbReference>
<gene>
    <name evidence="3" type="ORF">GCM10011609_54550</name>
</gene>
<evidence type="ECO:0000259" key="2">
    <source>
        <dbReference type="SMART" id="SM00960"/>
    </source>
</evidence>
<organism evidence="3 4">
    <name type="scientific">Lentzea pudingi</name>
    <dbReference type="NCBI Taxonomy" id="1789439"/>
    <lineage>
        <taxon>Bacteria</taxon>
        <taxon>Bacillati</taxon>
        <taxon>Actinomycetota</taxon>
        <taxon>Actinomycetes</taxon>
        <taxon>Pseudonocardiales</taxon>
        <taxon>Pseudonocardiaceae</taxon>
        <taxon>Lentzea</taxon>
    </lineage>
</organism>
<protein>
    <submittedName>
        <fullName evidence="3">Dynein regulation protein LC7</fullName>
    </submittedName>
</protein>
<keyword evidence="4" id="KW-1185">Reference proteome</keyword>
<dbReference type="RefSeq" id="WP_189157665.1">
    <property type="nucleotide sequence ID" value="NZ_BMNC01000008.1"/>
</dbReference>